<feature type="region of interest" description="Disordered" evidence="1">
    <location>
        <begin position="231"/>
        <end position="254"/>
    </location>
</feature>
<dbReference type="PANTHER" id="PTHR34222">
    <property type="entry name" value="GAG_PRE-INTEGRS DOMAIN-CONTAINING PROTEIN"/>
    <property type="match status" value="1"/>
</dbReference>
<evidence type="ECO:0000259" key="3">
    <source>
        <dbReference type="Pfam" id="PF25597"/>
    </source>
</evidence>
<reference evidence="4" key="1">
    <citation type="journal article" date="2021" name="Nat. Commun.">
        <title>Genomic analyses provide insights into spinach domestication and the genetic basis of agronomic traits.</title>
        <authorList>
            <person name="Cai X."/>
            <person name="Sun X."/>
            <person name="Xu C."/>
            <person name="Sun H."/>
            <person name="Wang X."/>
            <person name="Ge C."/>
            <person name="Zhang Z."/>
            <person name="Wang Q."/>
            <person name="Fei Z."/>
            <person name="Jiao C."/>
            <person name="Wang Q."/>
        </authorList>
    </citation>
    <scope>NUCLEOTIDE SEQUENCE [LARGE SCALE GENOMIC DNA]</scope>
    <source>
        <strain evidence="4">cv. Varoflay</strain>
    </source>
</reference>
<proteinExistence type="predicted"/>
<reference evidence="5" key="2">
    <citation type="submission" date="2025-08" db="UniProtKB">
        <authorList>
            <consortium name="RefSeq"/>
        </authorList>
    </citation>
    <scope>IDENTIFICATION</scope>
    <source>
        <tissue evidence="5">Leaf</tissue>
    </source>
</reference>
<evidence type="ECO:0008006" key="6">
    <source>
        <dbReference type="Google" id="ProtNLM"/>
    </source>
</evidence>
<dbReference type="PANTHER" id="PTHR34222:SF94">
    <property type="entry name" value="CCHC-TYPE DOMAIN-CONTAINING PROTEIN"/>
    <property type="match status" value="1"/>
</dbReference>
<evidence type="ECO:0000313" key="5">
    <source>
        <dbReference type="RefSeq" id="XP_056695775.1"/>
    </source>
</evidence>
<organism evidence="4 5">
    <name type="scientific">Spinacia oleracea</name>
    <name type="common">Spinach</name>
    <dbReference type="NCBI Taxonomy" id="3562"/>
    <lineage>
        <taxon>Eukaryota</taxon>
        <taxon>Viridiplantae</taxon>
        <taxon>Streptophyta</taxon>
        <taxon>Embryophyta</taxon>
        <taxon>Tracheophyta</taxon>
        <taxon>Spermatophyta</taxon>
        <taxon>Magnoliopsida</taxon>
        <taxon>eudicotyledons</taxon>
        <taxon>Gunneridae</taxon>
        <taxon>Pentapetalae</taxon>
        <taxon>Caryophyllales</taxon>
        <taxon>Chenopodiaceae</taxon>
        <taxon>Chenopodioideae</taxon>
        <taxon>Anserineae</taxon>
        <taxon>Spinacia</taxon>
    </lineage>
</organism>
<dbReference type="Pfam" id="PF22936">
    <property type="entry name" value="Pol_BBD"/>
    <property type="match status" value="1"/>
</dbReference>
<dbReference type="InterPro" id="IPR054722">
    <property type="entry name" value="PolX-like_BBD"/>
</dbReference>
<protein>
    <recommendedName>
        <fullName evidence="6">GAG-pre-integrase domain-containing protein</fullName>
    </recommendedName>
</protein>
<name>A0ABM3RJJ8_SPIOL</name>
<gene>
    <name evidence="5" type="primary">LOC110775464</name>
</gene>
<accession>A0ABM3RJJ8</accession>
<sequence>MSVDDYYTKLMGLYEELAHFKPLRSCSCGQCSCDIIGKLASDRDEEKFHQFLIGIDDELYGTVRTNLLSRVPLPYLDDAYLAFTQEEQSQGIARGKCSCDIIEKLASDRDEETFHQFLIGIDDELYGTVRTNLLSRVPLPSLDDAYLAFTEEEQSQGIARGKASQDTITSQSIFALQADRSRRFEKDKSKLSCSHCCVYNCKQGGHDISTCFKIHGVPNWYEELRSRRNKNGPAALRSGTVPAATTSRPRGPPARANVVAAACSSDDGPEVTTSLDLTPTQTKVLLNMINNSKLDQMTGEFSATSWIIDTGASYHVTGDESCLTNVRPIHDCPISLPNGQHAIATKEGQDVLSDKLTLNSVLYVPSLMCNLLSVSQLTDDLRCFVRFTNSLCAIQDQHSGNLIGAGERKEGLYYFKRIPTVGAVSVGDLSTFELWHRRLGHPSDRVLKLVPEVKSSLASKKLNKACTKSKFASRSRRCAFVGYPNGKKGWKVYDMDTGNIFVSRDVKFHENEFPFELTHTNITDNSMLDIGANENVDIPDLDSDLDDVDNADGPHEDEAAMAQLDQQAQIDPPLQTEHTD</sequence>
<dbReference type="GeneID" id="110775464"/>
<feature type="compositionally biased region" description="Acidic residues" evidence="1">
    <location>
        <begin position="539"/>
        <end position="550"/>
    </location>
</feature>
<evidence type="ECO:0000256" key="1">
    <source>
        <dbReference type="SAM" id="MobiDB-lite"/>
    </source>
</evidence>
<feature type="region of interest" description="Disordered" evidence="1">
    <location>
        <begin position="539"/>
        <end position="580"/>
    </location>
</feature>
<feature type="domain" description="Retroviral polymerase SH3-like" evidence="3">
    <location>
        <begin position="467"/>
        <end position="518"/>
    </location>
</feature>
<dbReference type="Pfam" id="PF25597">
    <property type="entry name" value="SH3_retrovirus"/>
    <property type="match status" value="1"/>
</dbReference>
<dbReference type="Proteomes" id="UP000813463">
    <property type="component" value="Chromosome 3"/>
</dbReference>
<feature type="domain" description="Retrovirus-related Pol polyprotein from transposon TNT 1-94-like beta-barrel" evidence="2">
    <location>
        <begin position="306"/>
        <end position="379"/>
    </location>
</feature>
<keyword evidence="4" id="KW-1185">Reference proteome</keyword>
<evidence type="ECO:0000313" key="4">
    <source>
        <dbReference type="Proteomes" id="UP000813463"/>
    </source>
</evidence>
<evidence type="ECO:0000259" key="2">
    <source>
        <dbReference type="Pfam" id="PF22936"/>
    </source>
</evidence>
<dbReference type="RefSeq" id="XP_056695775.1">
    <property type="nucleotide sequence ID" value="XM_056839797.1"/>
</dbReference>
<dbReference type="InterPro" id="IPR057670">
    <property type="entry name" value="SH3_retrovirus"/>
</dbReference>